<gene>
    <name evidence="2" type="ORF">SAMN04487788_0029</name>
</gene>
<name>A0A1H0KJX8_MICTS</name>
<dbReference type="EMBL" id="FNJN01000001">
    <property type="protein sequence ID" value="SDO56022.1"/>
    <property type="molecule type" value="Genomic_DNA"/>
</dbReference>
<keyword evidence="1" id="KW-0472">Membrane</keyword>
<evidence type="ECO:0000313" key="3">
    <source>
        <dbReference type="Proteomes" id="UP000186456"/>
    </source>
</evidence>
<keyword evidence="1" id="KW-0812">Transmembrane</keyword>
<sequence length="131" mass="13673">MLVAVSGVFVILVGCFPWNTFPDLHDAAALGQALTQWSAMILLAAAAGRGAFRTLTFATVAVSLATFVVFVAGLDGGRSPLLPLGIAERLAFDTLTLWTTAVGVSVAIQIARRTPMTRDLRPSSAASKTTP</sequence>
<keyword evidence="1" id="KW-1133">Transmembrane helix</keyword>
<feature type="transmembrane region" description="Helical" evidence="1">
    <location>
        <begin position="94"/>
        <end position="111"/>
    </location>
</feature>
<dbReference type="Pfam" id="PF06197">
    <property type="entry name" value="DUF998"/>
    <property type="match status" value="1"/>
</dbReference>
<accession>A0A1H0KJX8</accession>
<dbReference type="AlphaFoldDB" id="A0A1H0KJX8"/>
<protein>
    <submittedName>
        <fullName evidence="2">Uncharacterized protein</fullName>
    </submittedName>
</protein>
<feature type="transmembrane region" description="Helical" evidence="1">
    <location>
        <begin position="27"/>
        <end position="48"/>
    </location>
</feature>
<evidence type="ECO:0000256" key="1">
    <source>
        <dbReference type="SAM" id="Phobius"/>
    </source>
</evidence>
<proteinExistence type="predicted"/>
<dbReference type="InterPro" id="IPR009339">
    <property type="entry name" value="DUF998"/>
</dbReference>
<dbReference type="Proteomes" id="UP000186456">
    <property type="component" value="Unassembled WGS sequence"/>
</dbReference>
<organism evidence="2 3">
    <name type="scientific">Microbacterium testaceum (strain StLB037)</name>
    <dbReference type="NCBI Taxonomy" id="979556"/>
    <lineage>
        <taxon>Bacteria</taxon>
        <taxon>Bacillati</taxon>
        <taxon>Actinomycetota</taxon>
        <taxon>Actinomycetes</taxon>
        <taxon>Micrococcales</taxon>
        <taxon>Microbacteriaceae</taxon>
        <taxon>Microbacterium</taxon>
    </lineage>
</organism>
<feature type="transmembrane region" description="Helical" evidence="1">
    <location>
        <begin position="55"/>
        <end position="74"/>
    </location>
</feature>
<evidence type="ECO:0000313" key="2">
    <source>
        <dbReference type="EMBL" id="SDO56022.1"/>
    </source>
</evidence>
<dbReference type="RefSeq" id="WP_074694029.1">
    <property type="nucleotide sequence ID" value="NZ_FNJN01000001.1"/>
</dbReference>
<reference evidence="2 3" key="1">
    <citation type="submission" date="2016-10" db="EMBL/GenBank/DDBJ databases">
        <authorList>
            <person name="de Groot N.N."/>
        </authorList>
    </citation>
    <scope>NUCLEOTIDE SEQUENCE [LARGE SCALE GENOMIC DNA]</scope>
    <source>
        <strain evidence="2 3">StLB037</strain>
    </source>
</reference>